<dbReference type="AlphaFoldDB" id="A0AAJ2QYR5"/>
<name>A0AAJ2QYR5_DELAC</name>
<evidence type="ECO:0000313" key="3">
    <source>
        <dbReference type="EMBL" id="MDX4954023.1"/>
    </source>
</evidence>
<evidence type="ECO:0000313" key="4">
    <source>
        <dbReference type="Proteomes" id="UP001287445"/>
    </source>
</evidence>
<gene>
    <name evidence="3" type="ORF">SGN30_11435</name>
</gene>
<proteinExistence type="predicted"/>
<keyword evidence="1" id="KW-0175">Coiled coil</keyword>
<sequence>MTNQDDQLRLLSEAERATLQEDDYDPSEDNAAALAALGRGSLDGSPEGEPMGQADGRDSDDAPASTLKAGAEASTSHSPETDHNAERHGAGGSSKPLPSGYRVDLPLDYQDQVWANKSAMAEVRRRFNDGDLDHSEMEAELDRLQDERDQLRDVKTRATVSAEMRQQSEMDAWTHSIHTFLDDAAKMPELGRVNYHADLEKQADLDAFVKALGAAPANQHRPFRWFLEEAHRRVLALHGIPTTKKPVDMRRRADPSDIVTNLADVPGGAGDADPAGDEFAELDKLTGLDYERALGRLSEEKRAQFLRSV</sequence>
<feature type="region of interest" description="Disordered" evidence="2">
    <location>
        <begin position="1"/>
        <end position="103"/>
    </location>
</feature>
<reference evidence="3" key="1">
    <citation type="submission" date="2023-11" db="EMBL/GenBank/DDBJ databases">
        <title>Identification and selenium tolerance of Delftia acidovorans R3-25.</title>
        <authorList>
            <person name="Zhang S."/>
            <person name="Liu Y."/>
            <person name="Guo Y."/>
        </authorList>
    </citation>
    <scope>NUCLEOTIDE SEQUENCE</scope>
    <source>
        <strain evidence="3">R3-25</strain>
    </source>
</reference>
<comment type="caution">
    <text evidence="3">The sequence shown here is derived from an EMBL/GenBank/DDBJ whole genome shotgun (WGS) entry which is preliminary data.</text>
</comment>
<dbReference type="RefSeq" id="WP_319073525.1">
    <property type="nucleotide sequence ID" value="NZ_JAWWMZ010000003.1"/>
</dbReference>
<protein>
    <submittedName>
        <fullName evidence="3">Uncharacterized protein</fullName>
    </submittedName>
</protein>
<evidence type="ECO:0000256" key="2">
    <source>
        <dbReference type="SAM" id="MobiDB-lite"/>
    </source>
</evidence>
<feature type="compositionally biased region" description="Basic and acidic residues" evidence="2">
    <location>
        <begin position="79"/>
        <end position="89"/>
    </location>
</feature>
<feature type="coiled-coil region" evidence="1">
    <location>
        <begin position="134"/>
        <end position="161"/>
    </location>
</feature>
<dbReference type="EMBL" id="JAWWMZ010000003">
    <property type="protein sequence ID" value="MDX4954023.1"/>
    <property type="molecule type" value="Genomic_DNA"/>
</dbReference>
<accession>A0AAJ2QYR5</accession>
<feature type="compositionally biased region" description="Basic and acidic residues" evidence="2">
    <location>
        <begin position="1"/>
        <end position="19"/>
    </location>
</feature>
<evidence type="ECO:0000256" key="1">
    <source>
        <dbReference type="SAM" id="Coils"/>
    </source>
</evidence>
<dbReference type="Proteomes" id="UP001287445">
    <property type="component" value="Unassembled WGS sequence"/>
</dbReference>
<organism evidence="3 4">
    <name type="scientific">Delftia acidovorans</name>
    <name type="common">Pseudomonas acidovorans</name>
    <name type="synonym">Comamonas acidovorans</name>
    <dbReference type="NCBI Taxonomy" id="80866"/>
    <lineage>
        <taxon>Bacteria</taxon>
        <taxon>Pseudomonadati</taxon>
        <taxon>Pseudomonadota</taxon>
        <taxon>Betaproteobacteria</taxon>
        <taxon>Burkholderiales</taxon>
        <taxon>Comamonadaceae</taxon>
        <taxon>Delftia</taxon>
    </lineage>
</organism>